<organism evidence="2">
    <name type="scientific">Sesamum latifolium</name>
    <dbReference type="NCBI Taxonomy" id="2727402"/>
    <lineage>
        <taxon>Eukaryota</taxon>
        <taxon>Viridiplantae</taxon>
        <taxon>Streptophyta</taxon>
        <taxon>Embryophyta</taxon>
        <taxon>Tracheophyta</taxon>
        <taxon>Spermatophyta</taxon>
        <taxon>Magnoliopsida</taxon>
        <taxon>eudicotyledons</taxon>
        <taxon>Gunneridae</taxon>
        <taxon>Pentapetalae</taxon>
        <taxon>asterids</taxon>
        <taxon>lamiids</taxon>
        <taxon>Lamiales</taxon>
        <taxon>Pedaliaceae</taxon>
        <taxon>Sesamum</taxon>
    </lineage>
</organism>
<comment type="caution">
    <text evidence="2">The sequence shown here is derived from an EMBL/GenBank/DDBJ whole genome shotgun (WGS) entry which is preliminary data.</text>
</comment>
<feature type="region of interest" description="Disordered" evidence="1">
    <location>
        <begin position="77"/>
        <end position="96"/>
    </location>
</feature>
<evidence type="ECO:0000313" key="2">
    <source>
        <dbReference type="EMBL" id="KAL0456202.1"/>
    </source>
</evidence>
<evidence type="ECO:0000256" key="1">
    <source>
        <dbReference type="SAM" id="MobiDB-lite"/>
    </source>
</evidence>
<reference evidence="2" key="1">
    <citation type="submission" date="2020-06" db="EMBL/GenBank/DDBJ databases">
        <authorList>
            <person name="Li T."/>
            <person name="Hu X."/>
            <person name="Zhang T."/>
            <person name="Song X."/>
            <person name="Zhang H."/>
            <person name="Dai N."/>
            <person name="Sheng W."/>
            <person name="Hou X."/>
            <person name="Wei L."/>
        </authorList>
    </citation>
    <scope>NUCLEOTIDE SEQUENCE</scope>
    <source>
        <strain evidence="2">KEN1</strain>
        <tissue evidence="2">Leaf</tissue>
    </source>
</reference>
<gene>
    <name evidence="2" type="ORF">Slati_0959400</name>
</gene>
<protein>
    <submittedName>
        <fullName evidence="2">Uncharacterized protein</fullName>
    </submittedName>
</protein>
<accession>A0AAW2XQA9</accession>
<feature type="compositionally biased region" description="Polar residues" evidence="1">
    <location>
        <begin position="82"/>
        <end position="96"/>
    </location>
</feature>
<sequence length="96" mass="10753">MEMARSVAGKALAKSFLAEAVYTAIYLLNRCPTKVVQSLNAHKAWRQETFSQASWSIGSMCYVHILTEKRHKLEEKIEKGSSLATQHSQKATKPTT</sequence>
<dbReference type="EMBL" id="JACGWN010000003">
    <property type="protein sequence ID" value="KAL0456202.1"/>
    <property type="molecule type" value="Genomic_DNA"/>
</dbReference>
<proteinExistence type="predicted"/>
<name>A0AAW2XQA9_9LAMI</name>
<dbReference type="AlphaFoldDB" id="A0AAW2XQA9"/>
<reference evidence="2" key="2">
    <citation type="journal article" date="2024" name="Plant">
        <title>Genomic evolution and insights into agronomic trait innovations of Sesamum species.</title>
        <authorList>
            <person name="Miao H."/>
            <person name="Wang L."/>
            <person name="Qu L."/>
            <person name="Liu H."/>
            <person name="Sun Y."/>
            <person name="Le M."/>
            <person name="Wang Q."/>
            <person name="Wei S."/>
            <person name="Zheng Y."/>
            <person name="Lin W."/>
            <person name="Duan Y."/>
            <person name="Cao H."/>
            <person name="Xiong S."/>
            <person name="Wang X."/>
            <person name="Wei L."/>
            <person name="Li C."/>
            <person name="Ma Q."/>
            <person name="Ju M."/>
            <person name="Zhao R."/>
            <person name="Li G."/>
            <person name="Mu C."/>
            <person name="Tian Q."/>
            <person name="Mei H."/>
            <person name="Zhang T."/>
            <person name="Gao T."/>
            <person name="Zhang H."/>
        </authorList>
    </citation>
    <scope>NUCLEOTIDE SEQUENCE</scope>
    <source>
        <strain evidence="2">KEN1</strain>
    </source>
</reference>